<keyword evidence="7" id="KW-0804">Transcription</keyword>
<dbReference type="InterPro" id="IPR010211">
    <property type="entry name" value="Redox-sen_tscrpt-act_SoxR"/>
</dbReference>
<evidence type="ECO:0000256" key="4">
    <source>
        <dbReference type="ARBA" id="ARBA00023014"/>
    </source>
</evidence>
<keyword evidence="1" id="KW-0001">2Fe-2S</keyword>
<dbReference type="CDD" id="cd01110">
    <property type="entry name" value="HTH_SoxR"/>
    <property type="match status" value="1"/>
</dbReference>
<keyword evidence="2" id="KW-0479">Metal-binding</keyword>
<evidence type="ECO:0000256" key="3">
    <source>
        <dbReference type="ARBA" id="ARBA00023004"/>
    </source>
</evidence>
<sequence>MPRSTDLLTIGELSRRSGVAPSALRFYEERGLLVSSRNAGNQRRYERSTLRRIAFIRSARKVGLTLEEVAAALATLPSSRTPTTSDWHRLSRTWRERLDEQIERLERLRDQLDSCIGCGCLSLQRCQLSNPDDVLAERGPGAVNLEPRRARPPARRTGADADRAEAVPH</sequence>
<dbReference type="InterPro" id="IPR047057">
    <property type="entry name" value="MerR_fam"/>
</dbReference>
<dbReference type="AlphaFoldDB" id="A0A6A9USY6"/>
<dbReference type="SMART" id="SM00422">
    <property type="entry name" value="HTH_MERR"/>
    <property type="match status" value="1"/>
</dbReference>
<dbReference type="PROSITE" id="PS50937">
    <property type="entry name" value="HTH_MERR_2"/>
    <property type="match status" value="1"/>
</dbReference>
<keyword evidence="6" id="KW-0238">DNA-binding</keyword>
<evidence type="ECO:0000256" key="2">
    <source>
        <dbReference type="ARBA" id="ARBA00022723"/>
    </source>
</evidence>
<dbReference type="RefSeq" id="WP_156609329.1">
    <property type="nucleotide sequence ID" value="NZ_WPCU01000005.1"/>
</dbReference>
<keyword evidence="4" id="KW-0411">Iron-sulfur</keyword>
<evidence type="ECO:0000259" key="9">
    <source>
        <dbReference type="PROSITE" id="PS50937"/>
    </source>
</evidence>
<evidence type="ECO:0000256" key="8">
    <source>
        <dbReference type="SAM" id="MobiDB-lite"/>
    </source>
</evidence>
<feature type="region of interest" description="Disordered" evidence="8">
    <location>
        <begin position="138"/>
        <end position="169"/>
    </location>
</feature>
<organism evidence="10 11">
    <name type="scientific">Auraticoccus cholistanensis</name>
    <dbReference type="NCBI Taxonomy" id="2656650"/>
    <lineage>
        <taxon>Bacteria</taxon>
        <taxon>Bacillati</taxon>
        <taxon>Actinomycetota</taxon>
        <taxon>Actinomycetes</taxon>
        <taxon>Propionibacteriales</taxon>
        <taxon>Propionibacteriaceae</taxon>
        <taxon>Auraticoccus</taxon>
    </lineage>
</organism>
<feature type="domain" description="HTH merR-type" evidence="9">
    <location>
        <begin position="7"/>
        <end position="75"/>
    </location>
</feature>
<evidence type="ECO:0000256" key="1">
    <source>
        <dbReference type="ARBA" id="ARBA00022714"/>
    </source>
</evidence>
<dbReference type="Proteomes" id="UP000435304">
    <property type="component" value="Unassembled WGS sequence"/>
</dbReference>
<dbReference type="GO" id="GO:0006979">
    <property type="term" value="P:response to oxidative stress"/>
    <property type="evidence" value="ECO:0007669"/>
    <property type="project" value="InterPro"/>
</dbReference>
<dbReference type="PANTHER" id="PTHR30204">
    <property type="entry name" value="REDOX-CYCLING DRUG-SENSING TRANSCRIPTIONAL ACTIVATOR SOXR"/>
    <property type="match status" value="1"/>
</dbReference>
<dbReference type="GO" id="GO:0051537">
    <property type="term" value="F:2 iron, 2 sulfur cluster binding"/>
    <property type="evidence" value="ECO:0007669"/>
    <property type="project" value="UniProtKB-KW"/>
</dbReference>
<reference evidence="10 11" key="1">
    <citation type="submission" date="2019-12" db="EMBL/GenBank/DDBJ databases">
        <title>Auraticoccus cholistani sp. nov., an actinomycete isolated from soil of Cholistan desert.</title>
        <authorList>
            <person name="Cheema M.T."/>
        </authorList>
    </citation>
    <scope>NUCLEOTIDE SEQUENCE [LARGE SCALE GENOMIC DNA]</scope>
    <source>
        <strain evidence="10 11">F435</strain>
    </source>
</reference>
<keyword evidence="5" id="KW-0805">Transcription regulation</keyword>
<dbReference type="SUPFAM" id="SSF46955">
    <property type="entry name" value="Putative DNA-binding domain"/>
    <property type="match status" value="1"/>
</dbReference>
<dbReference type="Pfam" id="PF09278">
    <property type="entry name" value="MerR-DNA-bind"/>
    <property type="match status" value="1"/>
</dbReference>
<dbReference type="InterPro" id="IPR009061">
    <property type="entry name" value="DNA-bd_dom_put_sf"/>
</dbReference>
<gene>
    <name evidence="10" type="primary">soxR</name>
    <name evidence="10" type="ORF">GC722_07165</name>
</gene>
<dbReference type="InterPro" id="IPR015358">
    <property type="entry name" value="Tscrpt_reg_MerR_DNA-bd"/>
</dbReference>
<protein>
    <submittedName>
        <fullName evidence="10">Redox-sensitive transcriptional activator SoxR</fullName>
    </submittedName>
</protein>
<accession>A0A6A9USY6</accession>
<evidence type="ECO:0000256" key="5">
    <source>
        <dbReference type="ARBA" id="ARBA00023015"/>
    </source>
</evidence>
<dbReference type="PANTHER" id="PTHR30204:SF0">
    <property type="entry name" value="REDOX-SENSITIVE TRANSCRIPTIONAL ACTIVATOR SOXR"/>
    <property type="match status" value="1"/>
</dbReference>
<keyword evidence="3" id="KW-0408">Iron</keyword>
<dbReference type="GO" id="GO:0003700">
    <property type="term" value="F:DNA-binding transcription factor activity"/>
    <property type="evidence" value="ECO:0007669"/>
    <property type="project" value="InterPro"/>
</dbReference>
<dbReference type="Gene3D" id="1.10.1660.10">
    <property type="match status" value="1"/>
</dbReference>
<feature type="compositionally biased region" description="Basic and acidic residues" evidence="8">
    <location>
        <begin position="157"/>
        <end position="169"/>
    </location>
</feature>
<evidence type="ECO:0000313" key="11">
    <source>
        <dbReference type="Proteomes" id="UP000435304"/>
    </source>
</evidence>
<dbReference type="EMBL" id="WPCU01000005">
    <property type="protein sequence ID" value="MVA75801.1"/>
    <property type="molecule type" value="Genomic_DNA"/>
</dbReference>
<name>A0A6A9USY6_9ACTN</name>
<dbReference type="PRINTS" id="PR00040">
    <property type="entry name" value="HTHMERR"/>
</dbReference>
<dbReference type="NCBIfam" id="TIGR01950">
    <property type="entry name" value="SoxR"/>
    <property type="match status" value="1"/>
</dbReference>
<dbReference type="GO" id="GO:0003677">
    <property type="term" value="F:DNA binding"/>
    <property type="evidence" value="ECO:0007669"/>
    <property type="project" value="UniProtKB-KW"/>
</dbReference>
<evidence type="ECO:0000256" key="6">
    <source>
        <dbReference type="ARBA" id="ARBA00023125"/>
    </source>
</evidence>
<dbReference type="GO" id="GO:0046872">
    <property type="term" value="F:metal ion binding"/>
    <property type="evidence" value="ECO:0007669"/>
    <property type="project" value="UniProtKB-KW"/>
</dbReference>
<dbReference type="InterPro" id="IPR000551">
    <property type="entry name" value="MerR-type_HTH_dom"/>
</dbReference>
<dbReference type="PROSITE" id="PS00552">
    <property type="entry name" value="HTH_MERR_1"/>
    <property type="match status" value="1"/>
</dbReference>
<proteinExistence type="predicted"/>
<dbReference type="Pfam" id="PF00376">
    <property type="entry name" value="MerR"/>
    <property type="match status" value="1"/>
</dbReference>
<evidence type="ECO:0000256" key="7">
    <source>
        <dbReference type="ARBA" id="ARBA00023163"/>
    </source>
</evidence>
<comment type="caution">
    <text evidence="10">The sequence shown here is derived from an EMBL/GenBank/DDBJ whole genome shotgun (WGS) entry which is preliminary data.</text>
</comment>
<evidence type="ECO:0000313" key="10">
    <source>
        <dbReference type="EMBL" id="MVA75801.1"/>
    </source>
</evidence>
<keyword evidence="11" id="KW-1185">Reference proteome</keyword>